<keyword evidence="2" id="KW-1185">Reference proteome</keyword>
<accession>A0A3A1R023</accession>
<protein>
    <submittedName>
        <fullName evidence="1">Uncharacterized protein</fullName>
    </submittedName>
</protein>
<evidence type="ECO:0000313" key="1">
    <source>
        <dbReference type="EMBL" id="RIW34730.1"/>
    </source>
</evidence>
<name>A0A3A1R023_9BACI</name>
<gene>
    <name evidence="1" type="ORF">D3H55_09475</name>
</gene>
<organism evidence="1 2">
    <name type="scientific">Bacillus salacetis</name>
    <dbReference type="NCBI Taxonomy" id="2315464"/>
    <lineage>
        <taxon>Bacteria</taxon>
        <taxon>Bacillati</taxon>
        <taxon>Bacillota</taxon>
        <taxon>Bacilli</taxon>
        <taxon>Bacillales</taxon>
        <taxon>Bacillaceae</taxon>
        <taxon>Bacillus</taxon>
    </lineage>
</organism>
<reference evidence="1 2" key="1">
    <citation type="submission" date="2018-09" db="EMBL/GenBank/DDBJ databases">
        <title>Bacillus saliacetes sp. nov., isolated from Thai shrimp paste (Ka-pi).</title>
        <authorList>
            <person name="Daroonpunt R."/>
            <person name="Tanasupawat S."/>
            <person name="Yiamsombut S."/>
        </authorList>
    </citation>
    <scope>NUCLEOTIDE SEQUENCE [LARGE SCALE GENOMIC DNA]</scope>
    <source>
        <strain evidence="1 2">SKP7-4</strain>
    </source>
</reference>
<comment type="caution">
    <text evidence="1">The sequence shown here is derived from an EMBL/GenBank/DDBJ whole genome shotgun (WGS) entry which is preliminary data.</text>
</comment>
<dbReference type="Proteomes" id="UP000265801">
    <property type="component" value="Unassembled WGS sequence"/>
</dbReference>
<proteinExistence type="predicted"/>
<sequence length="81" mass="9629">MGGMNFLHDRVSFGWYPQVPLLQCTVRSFFILSPSLYTEHFELPAAKQCFDVVNFGFIKINLIFFMYEKLNAVNFRYFIIF</sequence>
<dbReference type="EMBL" id="QXIR01000010">
    <property type="protein sequence ID" value="RIW34730.1"/>
    <property type="molecule type" value="Genomic_DNA"/>
</dbReference>
<dbReference type="RefSeq" id="WP_119546668.1">
    <property type="nucleotide sequence ID" value="NZ_QXIR01000010.1"/>
</dbReference>
<evidence type="ECO:0000313" key="2">
    <source>
        <dbReference type="Proteomes" id="UP000265801"/>
    </source>
</evidence>
<dbReference type="AlphaFoldDB" id="A0A3A1R023"/>